<protein>
    <submittedName>
        <fullName evidence="2">Uncharacterized protein</fullName>
    </submittedName>
</protein>
<evidence type="ECO:0000256" key="1">
    <source>
        <dbReference type="SAM" id="SignalP"/>
    </source>
</evidence>
<keyword evidence="1" id="KW-0732">Signal</keyword>
<evidence type="ECO:0000313" key="3">
    <source>
        <dbReference type="Proteomes" id="UP000703269"/>
    </source>
</evidence>
<gene>
    <name evidence="2" type="ORF">PsYK624_092820</name>
</gene>
<dbReference type="InterPro" id="IPR045469">
    <property type="entry name" value="Nis1"/>
</dbReference>
<evidence type="ECO:0000313" key="2">
    <source>
        <dbReference type="EMBL" id="GJE93123.1"/>
    </source>
</evidence>
<proteinExistence type="predicted"/>
<reference evidence="2 3" key="1">
    <citation type="submission" date="2021-08" db="EMBL/GenBank/DDBJ databases">
        <title>Draft Genome Sequence of Phanerochaete sordida strain YK-624.</title>
        <authorList>
            <person name="Mori T."/>
            <person name="Dohra H."/>
            <person name="Suzuki T."/>
            <person name="Kawagishi H."/>
            <person name="Hirai H."/>
        </authorList>
    </citation>
    <scope>NUCLEOTIDE SEQUENCE [LARGE SCALE GENOMIC DNA]</scope>
    <source>
        <strain evidence="2 3">YK-624</strain>
    </source>
</reference>
<accession>A0A9P3GBN6</accession>
<feature type="signal peptide" evidence="1">
    <location>
        <begin position="1"/>
        <end position="16"/>
    </location>
</feature>
<organism evidence="2 3">
    <name type="scientific">Phanerochaete sordida</name>
    <dbReference type="NCBI Taxonomy" id="48140"/>
    <lineage>
        <taxon>Eukaryota</taxon>
        <taxon>Fungi</taxon>
        <taxon>Dikarya</taxon>
        <taxon>Basidiomycota</taxon>
        <taxon>Agaricomycotina</taxon>
        <taxon>Agaricomycetes</taxon>
        <taxon>Polyporales</taxon>
        <taxon>Phanerochaetaceae</taxon>
        <taxon>Phanerochaete</taxon>
    </lineage>
</organism>
<dbReference type="Proteomes" id="UP000703269">
    <property type="component" value="Unassembled WGS sequence"/>
</dbReference>
<name>A0A9P3GBN6_9APHY</name>
<dbReference type="EMBL" id="BPQB01000030">
    <property type="protein sequence ID" value="GJE93123.1"/>
    <property type="molecule type" value="Genomic_DNA"/>
</dbReference>
<sequence length="149" mass="15497">MKYFAVLAALIATTLAQGISIATPAANSTVYPGQWITVEVDKPNSLTGSAEVALVLSMARCPSAGCTDPSYDPAGALGDILYNGPYDPQYHAEAGIGKPPHQNFSVPVPTSFAAGDKVALIATHLNLVEAGPHTNLETKFVPLTVVKGY</sequence>
<dbReference type="OrthoDB" id="2841294at2759"/>
<comment type="caution">
    <text evidence="2">The sequence shown here is derived from an EMBL/GenBank/DDBJ whole genome shotgun (WGS) entry which is preliminary data.</text>
</comment>
<dbReference type="Pfam" id="PF19271">
    <property type="entry name" value="Nis1"/>
    <property type="match status" value="1"/>
</dbReference>
<keyword evidence="3" id="KW-1185">Reference proteome</keyword>
<feature type="chain" id="PRO_5040186103" evidence="1">
    <location>
        <begin position="17"/>
        <end position="149"/>
    </location>
</feature>
<dbReference type="AlphaFoldDB" id="A0A9P3GBN6"/>